<dbReference type="Gene3D" id="3.40.50.150">
    <property type="entry name" value="Vaccinia Virus protein VP39"/>
    <property type="match status" value="1"/>
</dbReference>
<keyword evidence="1" id="KW-0489">Methyltransferase</keyword>
<organism evidence="1 2">
    <name type="scientific">Aquimonas voraii</name>
    <dbReference type="NCBI Taxonomy" id="265719"/>
    <lineage>
        <taxon>Bacteria</taxon>
        <taxon>Pseudomonadati</taxon>
        <taxon>Pseudomonadota</taxon>
        <taxon>Gammaproteobacteria</taxon>
        <taxon>Lysobacterales</taxon>
        <taxon>Lysobacteraceae</taxon>
        <taxon>Aquimonas</taxon>
    </lineage>
</organism>
<dbReference type="AlphaFoldDB" id="A0A1G6VQI8"/>
<gene>
    <name evidence="1" type="ORF">SAMN04488509_103221</name>
</gene>
<dbReference type="STRING" id="265719.SAMN04488509_103221"/>
<accession>A0A1G6VQI8</accession>
<dbReference type="GO" id="GO:0032259">
    <property type="term" value="P:methylation"/>
    <property type="evidence" value="ECO:0007669"/>
    <property type="project" value="UniProtKB-KW"/>
</dbReference>
<dbReference type="SUPFAM" id="SSF53335">
    <property type="entry name" value="S-adenosyl-L-methionine-dependent methyltransferases"/>
    <property type="match status" value="1"/>
</dbReference>
<dbReference type="CDD" id="cd02440">
    <property type="entry name" value="AdoMet_MTases"/>
    <property type="match status" value="1"/>
</dbReference>
<evidence type="ECO:0000313" key="2">
    <source>
        <dbReference type="Proteomes" id="UP000199603"/>
    </source>
</evidence>
<proteinExistence type="predicted"/>
<protein>
    <submittedName>
        <fullName evidence="1">Phospholipid N-methyltransferase</fullName>
    </submittedName>
</protein>
<dbReference type="InterPro" id="IPR029063">
    <property type="entry name" value="SAM-dependent_MTases_sf"/>
</dbReference>
<dbReference type="EMBL" id="FNAG01000003">
    <property type="protein sequence ID" value="SDD55920.1"/>
    <property type="molecule type" value="Genomic_DNA"/>
</dbReference>
<keyword evidence="1" id="KW-0808">Transferase</keyword>
<reference evidence="1 2" key="1">
    <citation type="submission" date="2016-10" db="EMBL/GenBank/DDBJ databases">
        <authorList>
            <person name="de Groot N.N."/>
        </authorList>
    </citation>
    <scope>NUCLEOTIDE SEQUENCE [LARGE SCALE GENOMIC DNA]</scope>
    <source>
        <strain evidence="1 2">DSM 16957</strain>
    </source>
</reference>
<sequence>MDQHSALRANAPRARMKATGEWRAFLARMLRHPRIVGAIAPSSPALAAAMLSAAQPLEGPVLELGAGTGVFTRALLGAGVAPRALHVVERLPEFASGLRAQLPGVQVLECDAAQLRPEQFADAPATALSGLPLRAMGEAQIEAILRAVLDCCRSDLRFVQFSYGWRCPVPASIRARLGLRAERMRWVPWNLPPAWVWRLQRDATAG</sequence>
<dbReference type="Proteomes" id="UP000199603">
    <property type="component" value="Unassembled WGS sequence"/>
</dbReference>
<name>A0A1G6VQI8_9GAMM</name>
<evidence type="ECO:0000313" key="1">
    <source>
        <dbReference type="EMBL" id="SDD55920.1"/>
    </source>
</evidence>
<dbReference type="GO" id="GO:0008168">
    <property type="term" value="F:methyltransferase activity"/>
    <property type="evidence" value="ECO:0007669"/>
    <property type="project" value="UniProtKB-KW"/>
</dbReference>
<keyword evidence="2" id="KW-1185">Reference proteome</keyword>